<evidence type="ECO:0000313" key="1">
    <source>
        <dbReference type="EMBL" id="GAB1251398.1"/>
    </source>
</evidence>
<organism evidence="1 2">
    <name type="scientific">Porphyromonas miyakawae</name>
    <dbReference type="NCBI Taxonomy" id="3137470"/>
    <lineage>
        <taxon>Bacteria</taxon>
        <taxon>Pseudomonadati</taxon>
        <taxon>Bacteroidota</taxon>
        <taxon>Bacteroidia</taxon>
        <taxon>Bacteroidales</taxon>
        <taxon>Porphyromonadaceae</taxon>
        <taxon>Porphyromonas</taxon>
    </lineage>
</organism>
<dbReference type="RefSeq" id="WP_411915209.1">
    <property type="nucleotide sequence ID" value="NZ_BAAFSF010000001.1"/>
</dbReference>
<sequence>MPFVILLQAETANKGITHVLKYKSVAENKAANQSLLLNPKIINRLATRYMIVNKAVTPMAYDYTSDPHTPQIKGVSTKDIQRFAAERASSHHQNMLLQLMMAAIR</sequence>
<protein>
    <submittedName>
        <fullName evidence="1">Uncharacterized protein</fullName>
    </submittedName>
</protein>
<comment type="caution">
    <text evidence="1">The sequence shown here is derived from an EMBL/GenBank/DDBJ whole genome shotgun (WGS) entry which is preliminary data.</text>
</comment>
<proteinExistence type="predicted"/>
<accession>A0ABQ0E142</accession>
<reference evidence="1 2" key="1">
    <citation type="journal article" date="2025" name="Int. J. Syst. Evol. Microbiol.">
        <title>Desulfovibrio falkowii sp. nov., Porphyromonas miyakawae sp. nov., Mediterraneibacter flintii sp. nov. and Owariibacterium komagatae gen. nov., sp. nov., isolated from human faeces.</title>
        <authorList>
            <person name="Hamaguchi T."/>
            <person name="Ohara M."/>
            <person name="Hisatomi A."/>
            <person name="Sekiguchi K."/>
            <person name="Takeda J.I."/>
            <person name="Ueyama J."/>
            <person name="Ito M."/>
            <person name="Nishiwaki H."/>
            <person name="Ogi T."/>
            <person name="Hirayama M."/>
            <person name="Ohkuma M."/>
            <person name="Sakamoto M."/>
            <person name="Ohno K."/>
        </authorList>
    </citation>
    <scope>NUCLEOTIDE SEQUENCE [LARGE SCALE GENOMIC DNA]</scope>
    <source>
        <strain evidence="1 2">13CB11C</strain>
    </source>
</reference>
<gene>
    <name evidence="1" type="ORF">Tsumi_05020</name>
</gene>
<name>A0ABQ0E142_9PORP</name>
<dbReference type="Proteomes" id="UP001628220">
    <property type="component" value="Unassembled WGS sequence"/>
</dbReference>
<evidence type="ECO:0000313" key="2">
    <source>
        <dbReference type="Proteomes" id="UP001628220"/>
    </source>
</evidence>
<dbReference type="EMBL" id="BAAFSF010000001">
    <property type="protein sequence ID" value="GAB1251398.1"/>
    <property type="molecule type" value="Genomic_DNA"/>
</dbReference>
<keyword evidence="2" id="KW-1185">Reference proteome</keyword>